<dbReference type="Proteomes" id="UP000676336">
    <property type="component" value="Unassembled WGS sequence"/>
</dbReference>
<comment type="caution">
    <text evidence="1">The sequence shown here is derived from an EMBL/GenBank/DDBJ whole genome shotgun (WGS) entry which is preliminary data.</text>
</comment>
<sequence length="72" mass="8486">TKRQRTYVIRDIVGLKMSDVYRTNTSSMIFPCKIIEKNSQNNETLYVVATQNGIIKERFDQMAFLDILQQRI</sequence>
<dbReference type="Proteomes" id="UP000681967">
    <property type="component" value="Unassembled WGS sequence"/>
</dbReference>
<dbReference type="EMBL" id="CAJOBH010249811">
    <property type="protein sequence ID" value="CAF5135433.1"/>
    <property type="molecule type" value="Genomic_DNA"/>
</dbReference>
<gene>
    <name evidence="1" type="ORF">BYL167_LOCUS69245</name>
    <name evidence="2" type="ORF">SMN809_LOCUS81968</name>
</gene>
<organism evidence="1 3">
    <name type="scientific">Rotaria magnacalcarata</name>
    <dbReference type="NCBI Taxonomy" id="392030"/>
    <lineage>
        <taxon>Eukaryota</taxon>
        <taxon>Metazoa</taxon>
        <taxon>Spiralia</taxon>
        <taxon>Gnathifera</taxon>
        <taxon>Rotifera</taxon>
        <taxon>Eurotatoria</taxon>
        <taxon>Bdelloidea</taxon>
        <taxon>Philodinida</taxon>
        <taxon>Philodinidae</taxon>
        <taxon>Rotaria</taxon>
    </lineage>
</organism>
<dbReference type="AlphaFoldDB" id="A0A8S3FSL4"/>
<dbReference type="EMBL" id="CAJOBI010350017">
    <property type="protein sequence ID" value="CAF5220592.1"/>
    <property type="molecule type" value="Genomic_DNA"/>
</dbReference>
<evidence type="ECO:0000313" key="1">
    <source>
        <dbReference type="EMBL" id="CAF5135433.1"/>
    </source>
</evidence>
<evidence type="ECO:0000313" key="3">
    <source>
        <dbReference type="Proteomes" id="UP000681967"/>
    </source>
</evidence>
<name>A0A8S3FSL4_9BILA</name>
<proteinExistence type="predicted"/>
<protein>
    <submittedName>
        <fullName evidence="1">Uncharacterized protein</fullName>
    </submittedName>
</protein>
<feature type="non-terminal residue" evidence="1">
    <location>
        <position position="1"/>
    </location>
</feature>
<evidence type="ECO:0000313" key="2">
    <source>
        <dbReference type="EMBL" id="CAF5220592.1"/>
    </source>
</evidence>
<accession>A0A8S3FSL4</accession>
<reference evidence="1" key="1">
    <citation type="submission" date="2021-02" db="EMBL/GenBank/DDBJ databases">
        <authorList>
            <person name="Nowell W R."/>
        </authorList>
    </citation>
    <scope>NUCLEOTIDE SEQUENCE</scope>
</reference>